<dbReference type="InterPro" id="IPR032675">
    <property type="entry name" value="LRR_dom_sf"/>
</dbReference>
<protein>
    <recommendedName>
        <fullName evidence="3">Leucine Rich repeat</fullName>
    </recommendedName>
</protein>
<proteinExistence type="predicted"/>
<dbReference type="Gene3D" id="3.80.10.10">
    <property type="entry name" value="Ribonuclease Inhibitor"/>
    <property type="match status" value="1"/>
</dbReference>
<keyword evidence="2" id="KW-1185">Reference proteome</keyword>
<dbReference type="SUPFAM" id="SSF52047">
    <property type="entry name" value="RNI-like"/>
    <property type="match status" value="1"/>
</dbReference>
<dbReference type="VEuPathDB" id="TriTrypDB:ADEAN_000641500"/>
<sequence length="561" mass="63265">MTWCEEAARQGECEAPSRDAGKVFRPPPLVSLDNSLLLSSEVDLGSMASELVDTVRRFCTSFAGGIEEINVSFHGELNKRLLASWLEWILRQQTHFPIPCNVQRINLSHTSLGDVGIRILADVLWPAKGTGIRHLTVLDVSDVLLTDVGFSAMCTKMSAYWGKLDTADAYASVLVDELCLSNNYLTSAVEESLIALLCDFRHHSFPLPLVHIIDVSNSLVFNKVSGLNLPMHTLANCLQPCDGLNFPRPDRTRVDMQLQCCAMSDLIVRNSLFFFFQDYGVKIQLYNDLLFSATCLTRDGEDGIGVKTSSPPRPTYNVRQFFVSQMRPRLPDSPITPLFTVGSHLTVIDFSYNINIGDKGVCDMLRLMLNFDYISFFYSQSIEVDEENDLGKYIELSNHYFVFMKEIRLRCVGMGPASLLLFNMLLRPFETFNDFEQRLQCDGDNNALAERISHMNKRIPTFVKDSSADRRGKYPLPFLSLLDISENHLVTDGNIGGMVDVIRNSVTRCQCTSDFLSPDAPFRLYVEKCGLQDHVVKEAARQLKSIQQRTTWQGGRRRGAR</sequence>
<organism evidence="1 2">
    <name type="scientific">Angomonas deanei</name>
    <dbReference type="NCBI Taxonomy" id="59799"/>
    <lineage>
        <taxon>Eukaryota</taxon>
        <taxon>Discoba</taxon>
        <taxon>Euglenozoa</taxon>
        <taxon>Kinetoplastea</taxon>
        <taxon>Metakinetoplastina</taxon>
        <taxon>Trypanosomatida</taxon>
        <taxon>Trypanosomatidae</taxon>
        <taxon>Strigomonadinae</taxon>
        <taxon>Angomonas</taxon>
    </lineage>
</organism>
<gene>
    <name evidence="1" type="ORF">ADEAN_000641500</name>
</gene>
<name>A0A7G2CL12_9TRYP</name>
<dbReference type="Pfam" id="PF13516">
    <property type="entry name" value="LRR_6"/>
    <property type="match status" value="1"/>
</dbReference>
<dbReference type="AlphaFoldDB" id="A0A7G2CL12"/>
<dbReference type="EMBL" id="LR877156">
    <property type="protein sequence ID" value="CAD2218922.1"/>
    <property type="molecule type" value="Genomic_DNA"/>
</dbReference>
<evidence type="ECO:0000313" key="2">
    <source>
        <dbReference type="Proteomes" id="UP000515908"/>
    </source>
</evidence>
<reference evidence="1 2" key="1">
    <citation type="submission" date="2020-08" db="EMBL/GenBank/DDBJ databases">
        <authorList>
            <person name="Newling K."/>
            <person name="Davey J."/>
            <person name="Forrester S."/>
        </authorList>
    </citation>
    <scope>NUCLEOTIDE SEQUENCE [LARGE SCALE GENOMIC DNA]</scope>
    <source>
        <strain evidence="2">Crithidia deanei Carvalho (ATCC PRA-265)</strain>
    </source>
</reference>
<accession>A0A7G2CL12</accession>
<dbReference type="Proteomes" id="UP000515908">
    <property type="component" value="Chromosome 12"/>
</dbReference>
<evidence type="ECO:0008006" key="3">
    <source>
        <dbReference type="Google" id="ProtNLM"/>
    </source>
</evidence>
<evidence type="ECO:0000313" key="1">
    <source>
        <dbReference type="EMBL" id="CAD2218922.1"/>
    </source>
</evidence>
<dbReference type="InterPro" id="IPR001611">
    <property type="entry name" value="Leu-rich_rpt"/>
</dbReference>